<organism evidence="2 3">
    <name type="scientific">Candidatus Beckwithbacteria bacterium RBG_13_42_9</name>
    <dbReference type="NCBI Taxonomy" id="1797457"/>
    <lineage>
        <taxon>Bacteria</taxon>
        <taxon>Candidatus Beckwithiibacteriota</taxon>
    </lineage>
</organism>
<gene>
    <name evidence="2" type="ORF">A2160_05645</name>
</gene>
<sequence>MPKRQLVFVNESIYHVFNRSIGKEPIFINKRENQRALALLDYYRYPQTIKFSTFTSLSRDDQAEYLLRLARTSMPLVKIYCFVLMPNHFHLIVKQKVDKGISRFLANFQNSFAKYFNKKNERTGSLFQNMFKAILVEDDKQLVHLSRYIHLNPATSFIVETERLIEYPWSSFPVYLGKANLDWVVTDLINGFFKSAKEYESFVYDQADYQKRLHFIKHLSLENT</sequence>
<dbReference type="GO" id="GO:0006313">
    <property type="term" value="P:DNA transposition"/>
    <property type="evidence" value="ECO:0007669"/>
    <property type="project" value="InterPro"/>
</dbReference>
<dbReference type="GO" id="GO:0004803">
    <property type="term" value="F:transposase activity"/>
    <property type="evidence" value="ECO:0007669"/>
    <property type="project" value="InterPro"/>
</dbReference>
<dbReference type="Gene3D" id="3.30.70.1290">
    <property type="entry name" value="Transposase IS200-like"/>
    <property type="match status" value="1"/>
</dbReference>
<dbReference type="InterPro" id="IPR036515">
    <property type="entry name" value="Transposase_17_sf"/>
</dbReference>
<dbReference type="GO" id="GO:0003677">
    <property type="term" value="F:DNA binding"/>
    <property type="evidence" value="ECO:0007669"/>
    <property type="project" value="InterPro"/>
</dbReference>
<name>A0A1F5E684_9BACT</name>
<comment type="caution">
    <text evidence="2">The sequence shown here is derived from an EMBL/GenBank/DDBJ whole genome shotgun (WGS) entry which is preliminary data.</text>
</comment>
<proteinExistence type="predicted"/>
<reference evidence="2 3" key="1">
    <citation type="journal article" date="2016" name="Nat. Commun.">
        <title>Thousands of microbial genomes shed light on interconnected biogeochemical processes in an aquifer system.</title>
        <authorList>
            <person name="Anantharaman K."/>
            <person name="Brown C.T."/>
            <person name="Hug L.A."/>
            <person name="Sharon I."/>
            <person name="Castelle C.J."/>
            <person name="Probst A.J."/>
            <person name="Thomas B.C."/>
            <person name="Singh A."/>
            <person name="Wilkins M.J."/>
            <person name="Karaoz U."/>
            <person name="Brodie E.L."/>
            <person name="Williams K.H."/>
            <person name="Hubbard S.S."/>
            <person name="Banfield J.F."/>
        </authorList>
    </citation>
    <scope>NUCLEOTIDE SEQUENCE [LARGE SCALE GENOMIC DNA]</scope>
</reference>
<dbReference type="STRING" id="1797457.A2160_05645"/>
<dbReference type="PANTHER" id="PTHR34322">
    <property type="entry name" value="TRANSPOSASE, Y1_TNP DOMAIN-CONTAINING"/>
    <property type="match status" value="1"/>
</dbReference>
<dbReference type="Proteomes" id="UP000177006">
    <property type="component" value="Unassembled WGS sequence"/>
</dbReference>
<dbReference type="Pfam" id="PF01797">
    <property type="entry name" value="Y1_Tnp"/>
    <property type="match status" value="1"/>
</dbReference>
<evidence type="ECO:0000259" key="1">
    <source>
        <dbReference type="SMART" id="SM01321"/>
    </source>
</evidence>
<feature type="domain" description="Transposase IS200-like" evidence="1">
    <location>
        <begin position="9"/>
        <end position="152"/>
    </location>
</feature>
<dbReference type="InterPro" id="IPR002686">
    <property type="entry name" value="Transposase_17"/>
</dbReference>
<dbReference type="SUPFAM" id="SSF143422">
    <property type="entry name" value="Transposase IS200-like"/>
    <property type="match status" value="1"/>
</dbReference>
<dbReference type="EMBL" id="MEZK01000015">
    <property type="protein sequence ID" value="OGD62841.1"/>
    <property type="molecule type" value="Genomic_DNA"/>
</dbReference>
<evidence type="ECO:0000313" key="3">
    <source>
        <dbReference type="Proteomes" id="UP000177006"/>
    </source>
</evidence>
<dbReference type="AlphaFoldDB" id="A0A1F5E684"/>
<accession>A0A1F5E684</accession>
<evidence type="ECO:0000313" key="2">
    <source>
        <dbReference type="EMBL" id="OGD62841.1"/>
    </source>
</evidence>
<dbReference type="PANTHER" id="PTHR34322:SF2">
    <property type="entry name" value="TRANSPOSASE IS200-LIKE DOMAIN-CONTAINING PROTEIN"/>
    <property type="match status" value="1"/>
</dbReference>
<protein>
    <recommendedName>
        <fullName evidence="1">Transposase IS200-like domain-containing protein</fullName>
    </recommendedName>
</protein>
<dbReference type="SMART" id="SM01321">
    <property type="entry name" value="Y1_Tnp"/>
    <property type="match status" value="1"/>
</dbReference>